<dbReference type="GO" id="GO:0019867">
    <property type="term" value="C:outer membrane"/>
    <property type="evidence" value="ECO:0007669"/>
    <property type="project" value="InterPro"/>
</dbReference>
<dbReference type="InterPro" id="IPR005546">
    <property type="entry name" value="Autotransporte_beta"/>
</dbReference>
<evidence type="ECO:0000259" key="1">
    <source>
        <dbReference type="PROSITE" id="PS51208"/>
    </source>
</evidence>
<dbReference type="AlphaFoldDB" id="K1T9D7"/>
<dbReference type="InterPro" id="IPR036709">
    <property type="entry name" value="Autotransporte_beta_dom_sf"/>
</dbReference>
<organism evidence="2">
    <name type="scientific">human gut metagenome</name>
    <dbReference type="NCBI Taxonomy" id="408170"/>
    <lineage>
        <taxon>unclassified sequences</taxon>
        <taxon>metagenomes</taxon>
        <taxon>organismal metagenomes</taxon>
    </lineage>
</organism>
<dbReference type="PROSITE" id="PS51208">
    <property type="entry name" value="AUTOTRANSPORTER"/>
    <property type="match status" value="1"/>
</dbReference>
<name>K1T9D7_9ZZZZ</name>
<feature type="non-terminal residue" evidence="2">
    <location>
        <position position="1"/>
    </location>
</feature>
<proteinExistence type="predicted"/>
<feature type="domain" description="Autotransporter" evidence="1">
    <location>
        <begin position="1"/>
        <end position="223"/>
    </location>
</feature>
<dbReference type="Pfam" id="PF03797">
    <property type="entry name" value="Autotransporter"/>
    <property type="match status" value="1"/>
</dbReference>
<comment type="caution">
    <text evidence="2">The sequence shown here is derived from an EMBL/GenBank/DDBJ whole genome shotgun (WGS) entry which is preliminary data.</text>
</comment>
<gene>
    <name evidence="2" type="ORF">OBE_06056</name>
</gene>
<dbReference type="InterPro" id="IPR006315">
    <property type="entry name" value="OM_autotransptr_brl_dom"/>
</dbReference>
<dbReference type="SUPFAM" id="SSF103515">
    <property type="entry name" value="Autotransporter"/>
    <property type="match status" value="1"/>
</dbReference>
<dbReference type="Gene3D" id="2.40.128.130">
    <property type="entry name" value="Autotransporter beta-domain"/>
    <property type="match status" value="1"/>
</dbReference>
<evidence type="ECO:0000313" key="2">
    <source>
        <dbReference type="EMBL" id="EKC66208.1"/>
    </source>
</evidence>
<reference evidence="2" key="1">
    <citation type="journal article" date="2013" name="Environ. Microbiol.">
        <title>Microbiota from the distal guts of lean and obese adolescents exhibit partial functional redundancy besides clear differences in community structure.</title>
        <authorList>
            <person name="Ferrer M."/>
            <person name="Ruiz A."/>
            <person name="Lanza F."/>
            <person name="Haange S.B."/>
            <person name="Oberbach A."/>
            <person name="Till H."/>
            <person name="Bargiela R."/>
            <person name="Campoy C."/>
            <person name="Segura M.T."/>
            <person name="Richter M."/>
            <person name="von Bergen M."/>
            <person name="Seifert J."/>
            <person name="Suarez A."/>
        </authorList>
    </citation>
    <scope>NUCLEOTIDE SEQUENCE</scope>
</reference>
<sequence length="223" mass="23696">GFAKQADKLLFGVAVEHGRGNYDSYLDSGVHASGDIKSTGGVIFGEYKLDNGVHYDAALRAGRVKSDYSSTATSYDESSTYYGFSLGGGKELTVSDKATLDVYGRYYFSHTNGSDVSIATGEEIDFDAVNSHRLRVGGRYTTTLTEKSKAYAGLAWQYEFGGDAKAAINGYSAPTPSLQGHSAIVEAGYKLNAGKNLTLDFNLNGAMGKQRGIGGGIGAQWLF</sequence>
<accession>K1T9D7</accession>
<dbReference type="EMBL" id="AJWZ01004166">
    <property type="protein sequence ID" value="EKC66208.1"/>
    <property type="molecule type" value="Genomic_DNA"/>
</dbReference>
<protein>
    <submittedName>
        <fullName evidence="2">Outer membrane autotransporter barrel domain protein</fullName>
    </submittedName>
</protein>
<dbReference type="NCBIfam" id="TIGR01414">
    <property type="entry name" value="autotrans_barl"/>
    <property type="match status" value="1"/>
</dbReference>